<gene>
    <name evidence="1" type="ORF">P153DRAFT_68590</name>
</gene>
<evidence type="ECO:0000313" key="2">
    <source>
        <dbReference type="Proteomes" id="UP000799771"/>
    </source>
</evidence>
<dbReference type="RefSeq" id="XP_033521108.1">
    <property type="nucleotide sequence ID" value="XM_033673343.1"/>
</dbReference>
<name>A0A6A6A598_9PLEO</name>
<keyword evidence="2" id="KW-1185">Reference proteome</keyword>
<evidence type="ECO:0000313" key="1">
    <source>
        <dbReference type="EMBL" id="KAF2126716.1"/>
    </source>
</evidence>
<organism evidence="1 2">
    <name type="scientific">Dothidotthia symphoricarpi CBS 119687</name>
    <dbReference type="NCBI Taxonomy" id="1392245"/>
    <lineage>
        <taxon>Eukaryota</taxon>
        <taxon>Fungi</taxon>
        <taxon>Dikarya</taxon>
        <taxon>Ascomycota</taxon>
        <taxon>Pezizomycotina</taxon>
        <taxon>Dothideomycetes</taxon>
        <taxon>Pleosporomycetidae</taxon>
        <taxon>Pleosporales</taxon>
        <taxon>Dothidotthiaceae</taxon>
        <taxon>Dothidotthia</taxon>
    </lineage>
</organism>
<dbReference type="OrthoDB" id="4167490at2759"/>
<protein>
    <submittedName>
        <fullName evidence="1">Uncharacterized protein</fullName>
    </submittedName>
</protein>
<accession>A0A6A6A598</accession>
<sequence length="394" mass="45496">MKSSPLERLPTELTQSIFLYSGLNMAMAQASHCIGRHLSNEYMYNAVCDQYLTTNLDDRVEQSKAQTAIFASPWMTWTFFKKWIIRTYESKGCLCGLTPDEGCVDEQWPPNFEDATTMVFSRGHLPRLAFIHGRLPTKLLHKPWTEDKIQFLRFLLWLTSMTVDWKDPEVYRLVSEGRRQAFLDQNLEAVELFNHNRRLGKPPCLSAVRFAVTDAGCNRSIVYDTILSAYLWGLRGHSWQCSELDKWCENRIRVGDSKGQWLKTMLDECRRSLYRGATHWTYDGTQWRPEAPQAGGSSQNDCHHDPDFDIKAGDYEGGPTDTLVVHKLAWNKVSLGSFFAYIFRRELLFVFRHFLCCPIYIVIFPIIPDAIFSSQESVRLPYARCTGPPPGEYL</sequence>
<dbReference type="GeneID" id="54413775"/>
<dbReference type="Proteomes" id="UP000799771">
    <property type="component" value="Unassembled WGS sequence"/>
</dbReference>
<proteinExistence type="predicted"/>
<reference evidence="1" key="1">
    <citation type="journal article" date="2020" name="Stud. Mycol.">
        <title>101 Dothideomycetes genomes: a test case for predicting lifestyles and emergence of pathogens.</title>
        <authorList>
            <person name="Haridas S."/>
            <person name="Albert R."/>
            <person name="Binder M."/>
            <person name="Bloem J."/>
            <person name="Labutti K."/>
            <person name="Salamov A."/>
            <person name="Andreopoulos B."/>
            <person name="Baker S."/>
            <person name="Barry K."/>
            <person name="Bills G."/>
            <person name="Bluhm B."/>
            <person name="Cannon C."/>
            <person name="Castanera R."/>
            <person name="Culley D."/>
            <person name="Daum C."/>
            <person name="Ezra D."/>
            <person name="Gonzalez J."/>
            <person name="Henrissat B."/>
            <person name="Kuo A."/>
            <person name="Liang C."/>
            <person name="Lipzen A."/>
            <person name="Lutzoni F."/>
            <person name="Magnuson J."/>
            <person name="Mondo S."/>
            <person name="Nolan M."/>
            <person name="Ohm R."/>
            <person name="Pangilinan J."/>
            <person name="Park H.-J."/>
            <person name="Ramirez L."/>
            <person name="Alfaro M."/>
            <person name="Sun H."/>
            <person name="Tritt A."/>
            <person name="Yoshinaga Y."/>
            <person name="Zwiers L.-H."/>
            <person name="Turgeon B."/>
            <person name="Goodwin S."/>
            <person name="Spatafora J."/>
            <person name="Crous P."/>
            <person name="Grigoriev I."/>
        </authorList>
    </citation>
    <scope>NUCLEOTIDE SEQUENCE</scope>
    <source>
        <strain evidence="1">CBS 119687</strain>
    </source>
</reference>
<dbReference type="AlphaFoldDB" id="A0A6A6A598"/>
<dbReference type="EMBL" id="ML977512">
    <property type="protein sequence ID" value="KAF2126716.1"/>
    <property type="molecule type" value="Genomic_DNA"/>
</dbReference>